<comment type="subcellular location">
    <subcellularLocation>
        <location evidence="1">Nucleus</location>
    </subcellularLocation>
</comment>
<evidence type="ECO:0000259" key="8">
    <source>
        <dbReference type="PROSITE" id="PS51879"/>
    </source>
</evidence>
<evidence type="ECO:0000256" key="5">
    <source>
        <dbReference type="SAM" id="MobiDB-lite"/>
    </source>
</evidence>
<evidence type="ECO:0000259" key="6">
    <source>
        <dbReference type="PROSITE" id="PS50918"/>
    </source>
</evidence>
<dbReference type="PROSITE" id="PS51059">
    <property type="entry name" value="PARP_CATALYTIC"/>
    <property type="match status" value="1"/>
</dbReference>
<dbReference type="GO" id="GO:0003950">
    <property type="term" value="F:NAD+ poly-ADP-ribosyltransferase activity"/>
    <property type="evidence" value="ECO:0007669"/>
    <property type="project" value="InterPro"/>
</dbReference>
<dbReference type="InterPro" id="IPR044964">
    <property type="entry name" value="RCD1/SRO1-5"/>
</dbReference>
<evidence type="ECO:0000256" key="1">
    <source>
        <dbReference type="ARBA" id="ARBA00004123"/>
    </source>
</evidence>
<dbReference type="InterPro" id="IPR022003">
    <property type="entry name" value="RST"/>
</dbReference>
<dbReference type="SUPFAM" id="SSF56399">
    <property type="entry name" value="ADP-ribosylation"/>
    <property type="match status" value="1"/>
</dbReference>
<dbReference type="PROSITE" id="PS51879">
    <property type="entry name" value="RST"/>
    <property type="match status" value="1"/>
</dbReference>
<evidence type="ECO:0000313" key="10">
    <source>
        <dbReference type="Proteomes" id="UP000326396"/>
    </source>
</evidence>
<keyword evidence="3" id="KW-0346">Stress response</keyword>
<reference evidence="9 10" key="1">
    <citation type="submission" date="2019-05" db="EMBL/GenBank/DDBJ databases">
        <title>Mikania micrantha, genome provides insights into the molecular mechanism of rapid growth.</title>
        <authorList>
            <person name="Liu B."/>
        </authorList>
    </citation>
    <scope>NUCLEOTIDE SEQUENCE [LARGE SCALE GENOMIC DNA]</scope>
    <source>
        <strain evidence="9">NLD-2019</strain>
        <tissue evidence="9">Leaf</tissue>
    </source>
</reference>
<evidence type="ECO:0000256" key="4">
    <source>
        <dbReference type="ARBA" id="ARBA00023242"/>
    </source>
</evidence>
<proteinExistence type="predicted"/>
<dbReference type="PROSITE" id="PS50918">
    <property type="entry name" value="WWE"/>
    <property type="match status" value="1"/>
</dbReference>
<dbReference type="EMBL" id="SZYD01000013">
    <property type="protein sequence ID" value="KAD4384614.1"/>
    <property type="molecule type" value="Genomic_DNA"/>
</dbReference>
<feature type="region of interest" description="Disordered" evidence="5">
    <location>
        <begin position="441"/>
        <end position="469"/>
    </location>
</feature>
<dbReference type="Gene3D" id="3.90.228.10">
    <property type="match status" value="1"/>
</dbReference>
<keyword evidence="4" id="KW-0539">Nucleus</keyword>
<dbReference type="Pfam" id="PF12174">
    <property type="entry name" value="RST"/>
    <property type="match status" value="1"/>
</dbReference>
<dbReference type="InterPro" id="IPR004170">
    <property type="entry name" value="WWE_dom"/>
</dbReference>
<keyword evidence="10" id="KW-1185">Reference proteome</keyword>
<dbReference type="InterPro" id="IPR057823">
    <property type="entry name" value="WWE_RCD1"/>
</dbReference>
<feature type="domain" description="RST" evidence="8">
    <location>
        <begin position="491"/>
        <end position="562"/>
    </location>
</feature>
<evidence type="ECO:0008006" key="11">
    <source>
        <dbReference type="Google" id="ProtNLM"/>
    </source>
</evidence>
<dbReference type="OrthoDB" id="6133115at2759"/>
<dbReference type="Pfam" id="PF23467">
    <property type="entry name" value="WWE_5"/>
    <property type="match status" value="1"/>
</dbReference>
<dbReference type="GO" id="GO:0005634">
    <property type="term" value="C:nucleus"/>
    <property type="evidence" value="ECO:0007669"/>
    <property type="project" value="UniProtKB-SubCell"/>
</dbReference>
<dbReference type="PANTHER" id="PTHR32263">
    <property type="entry name" value="INACTIVE POLY [ADP-RIBOSE] POLYMERASE SRO4-RELATED"/>
    <property type="match status" value="1"/>
</dbReference>
<evidence type="ECO:0000256" key="3">
    <source>
        <dbReference type="ARBA" id="ARBA00023016"/>
    </source>
</evidence>
<evidence type="ECO:0000256" key="2">
    <source>
        <dbReference type="ARBA" id="ARBA00022473"/>
    </source>
</evidence>
<dbReference type="SUPFAM" id="SSF117839">
    <property type="entry name" value="WWE domain"/>
    <property type="match status" value="1"/>
</dbReference>
<dbReference type="InterPro" id="IPR037197">
    <property type="entry name" value="WWE_dom_sf"/>
</dbReference>
<evidence type="ECO:0000313" key="9">
    <source>
        <dbReference type="EMBL" id="KAD4384614.1"/>
    </source>
</evidence>
<accession>A0A5N6N357</accession>
<dbReference type="Proteomes" id="UP000326396">
    <property type="component" value="Linkage Group LG3"/>
</dbReference>
<dbReference type="AlphaFoldDB" id="A0A5N6N357"/>
<dbReference type="InterPro" id="IPR012317">
    <property type="entry name" value="Poly(ADP-ribose)pol_cat_dom"/>
</dbReference>
<feature type="compositionally biased region" description="Polar residues" evidence="5">
    <location>
        <begin position="452"/>
        <end position="469"/>
    </location>
</feature>
<sequence length="577" mass="64436">MTEISSHNVKMKLIFEHDTMSSKIVKLTNGRRIIVDPKRKIVTHCKAQLVSPNKSSSVRPPLNKLGKRKRANDCKNKCSSCSRKTLLKNYSNFMRSGQPQRLLFSQDGQWVDFSQEVIDLVKEDFLSKRAAIEVKCNGRHFMLDILYMIQVDLKTGAQKPIAWIDDLGNCIFPEPYSTCHGNHEDLDIGESSAIPEINLHLEIDLDGLVDNKAEECVGESNVKRVKVDQEYQNNTRTFVEEKQKSDEYASPLGGTSCGTVDVETARQMFIVGIGQNLKVDSLEVKKYSSSFMEAQLELFQKQVEITQKLRGKANVQYGWFAADVCAPSGVMFYGHNGPKLGKYGYGVHLAAVHSAHSSATACDVDEKGIRHMVLCRVILGNTEVVHAGSKQFYSSDQCFDSGVDDLQNPNNYVIWNANMNTHIFPECVVSYKISPITKVNPVGEESRPDMSRVTTTHDPNGPVNQDPSLNKMGINSPQLEKVSSVGSSTPKEPKSPWMPFSMLFEAVSTKVAPDDMKLVHIFYQSFRAKKMSREEFIKKLRSVVGDQILRSIISGLQNKKIPNSANSSEAKEVQQGG</sequence>
<evidence type="ECO:0000259" key="7">
    <source>
        <dbReference type="PROSITE" id="PS51059"/>
    </source>
</evidence>
<feature type="domain" description="WWE" evidence="6">
    <location>
        <begin position="88"/>
        <end position="163"/>
    </location>
</feature>
<organism evidence="9 10">
    <name type="scientific">Mikania micrantha</name>
    <name type="common">bitter vine</name>
    <dbReference type="NCBI Taxonomy" id="192012"/>
    <lineage>
        <taxon>Eukaryota</taxon>
        <taxon>Viridiplantae</taxon>
        <taxon>Streptophyta</taxon>
        <taxon>Embryophyta</taxon>
        <taxon>Tracheophyta</taxon>
        <taxon>Spermatophyta</taxon>
        <taxon>Magnoliopsida</taxon>
        <taxon>eudicotyledons</taxon>
        <taxon>Gunneridae</taxon>
        <taxon>Pentapetalae</taxon>
        <taxon>asterids</taxon>
        <taxon>campanulids</taxon>
        <taxon>Asterales</taxon>
        <taxon>Asteraceae</taxon>
        <taxon>Asteroideae</taxon>
        <taxon>Heliantheae alliance</taxon>
        <taxon>Eupatorieae</taxon>
        <taxon>Mikania</taxon>
    </lineage>
</organism>
<dbReference type="PANTHER" id="PTHR32263:SF37">
    <property type="entry name" value="WWE PROTEIN-PROTEIN INTERACTION DOMAIN PROTEIN FAMILY-RELATED"/>
    <property type="match status" value="1"/>
</dbReference>
<gene>
    <name evidence="9" type="ORF">E3N88_24782</name>
</gene>
<name>A0A5N6N357_9ASTR</name>
<keyword evidence="2" id="KW-0217">Developmental protein</keyword>
<comment type="caution">
    <text evidence="9">The sequence shown here is derived from an EMBL/GenBank/DDBJ whole genome shotgun (WGS) entry which is preliminary data.</text>
</comment>
<feature type="domain" description="PARP catalytic" evidence="7">
    <location>
        <begin position="236"/>
        <end position="453"/>
    </location>
</feature>
<protein>
    <recommendedName>
        <fullName evidence="11">Inactive poly [ADP-ribose] polymerase RCD1-like</fullName>
    </recommendedName>
</protein>